<dbReference type="Proteomes" id="UP001642483">
    <property type="component" value="Unassembled WGS sequence"/>
</dbReference>
<dbReference type="EMBL" id="CAWYQH010000108">
    <property type="protein sequence ID" value="CAK8688254.1"/>
    <property type="molecule type" value="Genomic_DNA"/>
</dbReference>
<keyword evidence="2" id="KW-1185">Reference proteome</keyword>
<sequence length="102" mass="12170">MKRQREKMEWYDGWINMVEEQFEVVRITQDLIKDNIEAAELLLTRHNFIYVLPGVFVDEALEKFFGQARQRSGDDKECYNWAVQKKTISKKKKAIVFIGMHT</sequence>
<organism evidence="1 2">
    <name type="scientific">Clavelina lepadiformis</name>
    <name type="common">Light-bulb sea squirt</name>
    <name type="synonym">Ascidia lepadiformis</name>
    <dbReference type="NCBI Taxonomy" id="159417"/>
    <lineage>
        <taxon>Eukaryota</taxon>
        <taxon>Metazoa</taxon>
        <taxon>Chordata</taxon>
        <taxon>Tunicata</taxon>
        <taxon>Ascidiacea</taxon>
        <taxon>Aplousobranchia</taxon>
        <taxon>Clavelinidae</taxon>
        <taxon>Clavelina</taxon>
    </lineage>
</organism>
<evidence type="ECO:0000313" key="2">
    <source>
        <dbReference type="Proteomes" id="UP001642483"/>
    </source>
</evidence>
<proteinExistence type="predicted"/>
<comment type="caution">
    <text evidence="1">The sequence shown here is derived from an EMBL/GenBank/DDBJ whole genome shotgun (WGS) entry which is preliminary data.</text>
</comment>
<protein>
    <submittedName>
        <fullName evidence="1">Uncharacterized protein</fullName>
    </submittedName>
</protein>
<gene>
    <name evidence="1" type="ORF">CVLEPA_LOCUS20280</name>
</gene>
<accession>A0ABP0G8Y8</accession>
<evidence type="ECO:0000313" key="1">
    <source>
        <dbReference type="EMBL" id="CAK8688254.1"/>
    </source>
</evidence>
<reference evidence="1 2" key="1">
    <citation type="submission" date="2024-02" db="EMBL/GenBank/DDBJ databases">
        <authorList>
            <person name="Daric V."/>
            <person name="Darras S."/>
        </authorList>
    </citation>
    <scope>NUCLEOTIDE SEQUENCE [LARGE SCALE GENOMIC DNA]</scope>
</reference>
<name>A0ABP0G8Y8_CLALP</name>